<evidence type="ECO:0000313" key="6">
    <source>
        <dbReference type="Proteomes" id="UP000235392"/>
    </source>
</evidence>
<feature type="region of interest" description="Disordered" evidence="1">
    <location>
        <begin position="1"/>
        <end position="32"/>
    </location>
</feature>
<name>A0A2N5SDC6_9BASI</name>
<dbReference type="EMBL" id="PGCJ01000077">
    <property type="protein sequence ID" value="PLW52633.1"/>
    <property type="molecule type" value="Genomic_DNA"/>
</dbReference>
<feature type="compositionally biased region" description="Basic and acidic residues" evidence="1">
    <location>
        <begin position="104"/>
        <end position="114"/>
    </location>
</feature>
<reference evidence="5 6" key="1">
    <citation type="submission" date="2017-11" db="EMBL/GenBank/DDBJ databases">
        <title>De novo assembly and phasing of dikaryotic genomes from two isolates of Puccinia coronata f. sp. avenae, the causal agent of oat crown rust.</title>
        <authorList>
            <person name="Miller M.E."/>
            <person name="Zhang Y."/>
            <person name="Omidvar V."/>
            <person name="Sperschneider J."/>
            <person name="Schwessinger B."/>
            <person name="Raley C."/>
            <person name="Palmer J.M."/>
            <person name="Garnica D."/>
            <person name="Upadhyaya N."/>
            <person name="Rathjen J."/>
            <person name="Taylor J.M."/>
            <person name="Park R.F."/>
            <person name="Dodds P.N."/>
            <person name="Hirsch C.D."/>
            <person name="Kianian S.F."/>
            <person name="Figueroa M."/>
        </authorList>
    </citation>
    <scope>NUCLEOTIDE SEQUENCE [LARGE SCALE GENOMIC DNA]</scope>
    <source>
        <strain evidence="3">12NC29</strain>
        <strain evidence="2">12SD80</strain>
    </source>
</reference>
<comment type="caution">
    <text evidence="2">The sequence shown here is derived from an EMBL/GenBank/DDBJ whole genome shotgun (WGS) entry which is preliminary data.</text>
</comment>
<feature type="region of interest" description="Disordered" evidence="1">
    <location>
        <begin position="56"/>
        <end position="129"/>
    </location>
</feature>
<proteinExistence type="predicted"/>
<evidence type="ECO:0000313" key="4">
    <source>
        <dbReference type="EMBL" id="PLW52633.1"/>
    </source>
</evidence>
<gene>
    <name evidence="4" type="ORF">PCANC_06294</name>
    <name evidence="3" type="ORF">PCANC_10424</name>
    <name evidence="2" type="ORF">PCASD_21654</name>
</gene>
<evidence type="ECO:0000313" key="2">
    <source>
        <dbReference type="EMBL" id="PLW11232.1"/>
    </source>
</evidence>
<dbReference type="Proteomes" id="UP000235392">
    <property type="component" value="Unassembled WGS sequence"/>
</dbReference>
<dbReference type="Proteomes" id="UP000235388">
    <property type="component" value="Unassembled WGS sequence"/>
</dbReference>
<dbReference type="AlphaFoldDB" id="A0A2N5SDC6"/>
<evidence type="ECO:0000313" key="3">
    <source>
        <dbReference type="EMBL" id="PLW16614.1"/>
    </source>
</evidence>
<dbReference type="EMBL" id="PGCI01000931">
    <property type="protein sequence ID" value="PLW11232.1"/>
    <property type="molecule type" value="Genomic_DNA"/>
</dbReference>
<protein>
    <submittedName>
        <fullName evidence="2">Uncharacterized protein</fullName>
    </submittedName>
</protein>
<accession>A0A2N5SDC6</accession>
<dbReference type="OrthoDB" id="2505897at2759"/>
<sequence length="155" mass="16650">MDDEGPSFTIYQDPPDDPQSSTHLPPLPIQHSTRPALAEIRLLSWGTDVQCDSALKHEMLLPQPETEPSSSSASSSTSSSSSSWSSSSSSSSSSSDNLPCAQSEESKENIDSRPVDAQPLKTPPRKLISPTLNRTTPVYIIKTPPSAPPILPLRI</sequence>
<evidence type="ECO:0000256" key="1">
    <source>
        <dbReference type="SAM" id="MobiDB-lite"/>
    </source>
</evidence>
<dbReference type="EMBL" id="PGCJ01000866">
    <property type="protein sequence ID" value="PLW16614.1"/>
    <property type="molecule type" value="Genomic_DNA"/>
</dbReference>
<evidence type="ECO:0000313" key="5">
    <source>
        <dbReference type="Proteomes" id="UP000235388"/>
    </source>
</evidence>
<keyword evidence="5" id="KW-1185">Reference proteome</keyword>
<feature type="compositionally biased region" description="Low complexity" evidence="1">
    <location>
        <begin position="69"/>
        <end position="95"/>
    </location>
</feature>
<organism evidence="2 6">
    <name type="scientific">Puccinia coronata f. sp. avenae</name>
    <dbReference type="NCBI Taxonomy" id="200324"/>
    <lineage>
        <taxon>Eukaryota</taxon>
        <taxon>Fungi</taxon>
        <taxon>Dikarya</taxon>
        <taxon>Basidiomycota</taxon>
        <taxon>Pucciniomycotina</taxon>
        <taxon>Pucciniomycetes</taxon>
        <taxon>Pucciniales</taxon>
        <taxon>Pucciniaceae</taxon>
        <taxon>Puccinia</taxon>
    </lineage>
</organism>